<evidence type="ECO:0000313" key="3">
    <source>
        <dbReference type="EMBL" id="KXS30586.1"/>
    </source>
</evidence>
<sequence length="223" mass="24971">MDAPRDSQIKENKMEQEVRKDFDKESAQWDANPFRAKLASDVAAVMIREIHPFADMKVLDFGCGTGLLTLKLQPLVKTITGADNSHGMLGVLKDKIKTQGLTNVHTEFVDFEKGDHVESGYNLIVSSMVAHHVPDTLALFKEWHRLLLPGGQLCFADLDTEDGAFHGDNTGVFHLGFDRQKLRLLLQEAGFHTIRDTTATIMSKEIEGQGVREFSIFMITTKK</sequence>
<dbReference type="PANTHER" id="PTHR43861">
    <property type="entry name" value="TRANS-ACONITATE 2-METHYLTRANSFERASE-RELATED"/>
    <property type="match status" value="1"/>
</dbReference>
<feature type="region of interest" description="Disordered" evidence="2">
    <location>
        <begin position="1"/>
        <end position="24"/>
    </location>
</feature>
<keyword evidence="3" id="KW-0489">Methyltransferase</keyword>
<keyword evidence="1 3" id="KW-0808">Transferase</keyword>
<name>A0A139BNK0_9PROT</name>
<comment type="caution">
    <text evidence="3">The sequence shown here is derived from an EMBL/GenBank/DDBJ whole genome shotgun (WGS) entry which is preliminary data.</text>
</comment>
<evidence type="ECO:0000256" key="2">
    <source>
        <dbReference type="SAM" id="MobiDB-lite"/>
    </source>
</evidence>
<evidence type="ECO:0000313" key="4">
    <source>
        <dbReference type="Proteomes" id="UP000070578"/>
    </source>
</evidence>
<reference evidence="3 4" key="1">
    <citation type="submission" date="2016-02" db="EMBL/GenBank/DDBJ databases">
        <authorList>
            <person name="Wen L."/>
            <person name="He K."/>
            <person name="Yang H."/>
        </authorList>
    </citation>
    <scope>NUCLEOTIDE SEQUENCE [LARGE SCALE GENOMIC DNA]</scope>
    <source>
        <strain evidence="3">ShG14-8</strain>
    </source>
</reference>
<dbReference type="Pfam" id="PF13489">
    <property type="entry name" value="Methyltransf_23"/>
    <property type="match status" value="1"/>
</dbReference>
<accession>A0A139BNK0</accession>
<gene>
    <name evidence="3" type="ORF">AWT59_3289</name>
</gene>
<dbReference type="Proteomes" id="UP000070578">
    <property type="component" value="Unassembled WGS sequence"/>
</dbReference>
<dbReference type="EMBL" id="LSLI01000193">
    <property type="protein sequence ID" value="KXS30586.1"/>
    <property type="molecule type" value="Genomic_DNA"/>
</dbReference>
<dbReference type="GO" id="GO:0008168">
    <property type="term" value="F:methyltransferase activity"/>
    <property type="evidence" value="ECO:0007669"/>
    <property type="project" value="UniProtKB-KW"/>
</dbReference>
<dbReference type="PANTHER" id="PTHR43861:SF3">
    <property type="entry name" value="PUTATIVE (AFU_ORTHOLOGUE AFUA_2G14390)-RELATED"/>
    <property type="match status" value="1"/>
</dbReference>
<protein>
    <submittedName>
        <fullName evidence="3">Pedicted SAM-dependent methyltransferase</fullName>
    </submittedName>
</protein>
<reference evidence="3 4" key="2">
    <citation type="submission" date="2016-03" db="EMBL/GenBank/DDBJ databases">
        <title>New uncultured bacterium of the family Gallionellaceae from acid mine drainage: description and reconstruction of genome based on metagenomic analysis of microbial community.</title>
        <authorList>
            <person name="Kadnikov V."/>
            <person name="Ivasenko D."/>
            <person name="Beletsky A."/>
            <person name="Mardanov A."/>
            <person name="Danilova E."/>
            <person name="Pimenov N."/>
            <person name="Karnachuk O."/>
            <person name="Ravin N."/>
        </authorList>
    </citation>
    <scope>NUCLEOTIDE SEQUENCE [LARGE SCALE GENOMIC DNA]</scope>
    <source>
        <strain evidence="3">ShG14-8</strain>
    </source>
</reference>
<proteinExistence type="predicted"/>
<dbReference type="GO" id="GO:0032259">
    <property type="term" value="P:methylation"/>
    <property type="evidence" value="ECO:0007669"/>
    <property type="project" value="UniProtKB-KW"/>
</dbReference>
<organism evidence="3 4">
    <name type="scientific">Candidatus Gallionella acididurans</name>
    <dbReference type="NCBI Taxonomy" id="1796491"/>
    <lineage>
        <taxon>Bacteria</taxon>
        <taxon>Pseudomonadati</taxon>
        <taxon>Pseudomonadota</taxon>
        <taxon>Betaproteobacteria</taxon>
        <taxon>Nitrosomonadales</taxon>
        <taxon>Gallionellaceae</taxon>
        <taxon>Gallionella</taxon>
    </lineage>
</organism>
<dbReference type="Gene3D" id="3.40.50.150">
    <property type="entry name" value="Vaccinia Virus protein VP39"/>
    <property type="match status" value="1"/>
</dbReference>
<evidence type="ECO:0000256" key="1">
    <source>
        <dbReference type="ARBA" id="ARBA00022679"/>
    </source>
</evidence>
<dbReference type="AlphaFoldDB" id="A0A139BNK0"/>
<dbReference type="CDD" id="cd02440">
    <property type="entry name" value="AdoMet_MTases"/>
    <property type="match status" value="1"/>
</dbReference>
<dbReference type="SUPFAM" id="SSF53335">
    <property type="entry name" value="S-adenosyl-L-methionine-dependent methyltransferases"/>
    <property type="match status" value="1"/>
</dbReference>
<dbReference type="InterPro" id="IPR029063">
    <property type="entry name" value="SAM-dependent_MTases_sf"/>
</dbReference>